<dbReference type="NCBIfam" id="TIGR01036">
    <property type="entry name" value="pyrD_sub2"/>
    <property type="match status" value="1"/>
</dbReference>
<dbReference type="PANTHER" id="PTHR48109:SF4">
    <property type="entry name" value="DIHYDROOROTATE DEHYDROGENASE (QUINONE), MITOCHONDRIAL"/>
    <property type="match status" value="1"/>
</dbReference>
<keyword evidence="9 11" id="KW-0472">Membrane</keyword>
<feature type="binding site" evidence="11">
    <location>
        <position position="139"/>
    </location>
    <ligand>
        <name>FMN</name>
        <dbReference type="ChEBI" id="CHEBI:58210"/>
    </ligand>
</feature>
<dbReference type="InterPro" id="IPR013785">
    <property type="entry name" value="Aldolase_TIM"/>
</dbReference>
<dbReference type="InterPro" id="IPR001295">
    <property type="entry name" value="Dihydroorotate_DH_CS"/>
</dbReference>
<keyword evidence="5 11" id="KW-0285">Flavoprotein</keyword>
<comment type="pathway">
    <text evidence="3 11">Pyrimidine metabolism; UMP biosynthesis via de novo pathway; orotate from (S)-dihydroorotate (quinone route): step 1/1.</text>
</comment>
<dbReference type="GO" id="GO:0044205">
    <property type="term" value="P:'de novo' UMP biosynthetic process"/>
    <property type="evidence" value="ECO:0007669"/>
    <property type="project" value="UniProtKB-UniRule"/>
</dbReference>
<evidence type="ECO:0000256" key="5">
    <source>
        <dbReference type="ARBA" id="ARBA00022630"/>
    </source>
</evidence>
<evidence type="ECO:0000256" key="2">
    <source>
        <dbReference type="ARBA" id="ARBA00004370"/>
    </source>
</evidence>
<evidence type="ECO:0000313" key="14">
    <source>
        <dbReference type="Proteomes" id="UP000192656"/>
    </source>
</evidence>
<dbReference type="PROSITE" id="PS00912">
    <property type="entry name" value="DHODEHASE_2"/>
    <property type="match status" value="1"/>
</dbReference>
<keyword evidence="7 11" id="KW-0665">Pyrimidine biosynthesis</keyword>
<proteinExistence type="inferred from homology"/>
<dbReference type="Pfam" id="PF01180">
    <property type="entry name" value="DHO_dh"/>
    <property type="match status" value="1"/>
</dbReference>
<dbReference type="STRING" id="937218.SAMN06297251_11162"/>
<evidence type="ECO:0000256" key="4">
    <source>
        <dbReference type="ARBA" id="ARBA00005359"/>
    </source>
</evidence>
<feature type="binding site" evidence="11">
    <location>
        <position position="170"/>
    </location>
    <ligand>
        <name>substrate</name>
    </ligand>
</feature>
<feature type="binding site" evidence="11">
    <location>
        <begin position="110"/>
        <end position="114"/>
    </location>
    <ligand>
        <name>substrate</name>
    </ligand>
</feature>
<evidence type="ECO:0000256" key="7">
    <source>
        <dbReference type="ARBA" id="ARBA00022975"/>
    </source>
</evidence>
<evidence type="ECO:0000256" key="11">
    <source>
        <dbReference type="HAMAP-Rule" id="MF_00225"/>
    </source>
</evidence>
<organism evidence="13 14">
    <name type="scientific">Fulvimarina manganoxydans</name>
    <dbReference type="NCBI Taxonomy" id="937218"/>
    <lineage>
        <taxon>Bacteria</taxon>
        <taxon>Pseudomonadati</taxon>
        <taxon>Pseudomonadota</taxon>
        <taxon>Alphaproteobacteria</taxon>
        <taxon>Hyphomicrobiales</taxon>
        <taxon>Aurantimonadaceae</taxon>
        <taxon>Fulvimarina</taxon>
    </lineage>
</organism>
<keyword evidence="11" id="KW-1003">Cell membrane</keyword>
<dbReference type="GO" id="GO:0106430">
    <property type="term" value="F:dihydroorotate dehydrogenase (quinone) activity"/>
    <property type="evidence" value="ECO:0007669"/>
    <property type="project" value="UniProtKB-EC"/>
</dbReference>
<evidence type="ECO:0000256" key="8">
    <source>
        <dbReference type="ARBA" id="ARBA00023002"/>
    </source>
</evidence>
<dbReference type="GO" id="GO:0005737">
    <property type="term" value="C:cytoplasm"/>
    <property type="evidence" value="ECO:0007669"/>
    <property type="project" value="InterPro"/>
</dbReference>
<dbReference type="HAMAP" id="MF_00225">
    <property type="entry name" value="DHO_dh_type2"/>
    <property type="match status" value="1"/>
</dbReference>
<evidence type="ECO:0000256" key="6">
    <source>
        <dbReference type="ARBA" id="ARBA00022643"/>
    </source>
</evidence>
<feature type="binding site" evidence="11">
    <location>
        <position position="296"/>
    </location>
    <ligand>
        <name>FMN</name>
        <dbReference type="ChEBI" id="CHEBI:58210"/>
    </ligand>
</feature>
<dbReference type="GO" id="GO:0005886">
    <property type="term" value="C:plasma membrane"/>
    <property type="evidence" value="ECO:0007669"/>
    <property type="project" value="UniProtKB-SubCell"/>
</dbReference>
<comment type="subunit">
    <text evidence="11">Monomer.</text>
</comment>
<evidence type="ECO:0000256" key="10">
    <source>
        <dbReference type="ARBA" id="ARBA00048639"/>
    </source>
</evidence>
<name>A0A1W2CRG0_9HYPH</name>
<dbReference type="NCBIfam" id="NF003652">
    <property type="entry name" value="PRK05286.2-5"/>
    <property type="match status" value="1"/>
</dbReference>
<reference evidence="13 14" key="1">
    <citation type="submission" date="2017-04" db="EMBL/GenBank/DDBJ databases">
        <authorList>
            <person name="Afonso C.L."/>
            <person name="Miller P.J."/>
            <person name="Scott M.A."/>
            <person name="Spackman E."/>
            <person name="Goraichik I."/>
            <person name="Dimitrov K.M."/>
            <person name="Suarez D.L."/>
            <person name="Swayne D.E."/>
        </authorList>
    </citation>
    <scope>NUCLEOTIDE SEQUENCE [LARGE SCALE GENOMIC DNA]</scope>
    <source>
        <strain evidence="13 14">CGMCC 1.10972</strain>
    </source>
</reference>
<feature type="binding site" evidence="11">
    <location>
        <position position="170"/>
    </location>
    <ligand>
        <name>FMN</name>
        <dbReference type="ChEBI" id="CHEBI:58210"/>
    </ligand>
</feature>
<keyword evidence="6 11" id="KW-0288">FMN</keyword>
<evidence type="ECO:0000259" key="12">
    <source>
        <dbReference type="Pfam" id="PF01180"/>
    </source>
</evidence>
<feature type="binding site" evidence="11">
    <location>
        <position position="85"/>
    </location>
    <ligand>
        <name>FMN</name>
        <dbReference type="ChEBI" id="CHEBI:58210"/>
    </ligand>
</feature>
<dbReference type="InterPro" id="IPR005720">
    <property type="entry name" value="Dihydroorotate_DH_cat"/>
</dbReference>
<gene>
    <name evidence="11" type="primary">pyrD</name>
    <name evidence="13" type="ORF">SAMN06297251_11162</name>
</gene>
<dbReference type="EC" id="1.3.5.2" evidence="11"/>
<dbReference type="PROSITE" id="PS00911">
    <property type="entry name" value="DHODEHASE_1"/>
    <property type="match status" value="1"/>
</dbReference>
<feature type="binding site" evidence="11">
    <location>
        <begin position="245"/>
        <end position="246"/>
    </location>
    <ligand>
        <name>substrate</name>
    </ligand>
</feature>
<feature type="binding site" evidence="11">
    <location>
        <begin position="61"/>
        <end position="65"/>
    </location>
    <ligand>
        <name>FMN</name>
        <dbReference type="ChEBI" id="CHEBI:58210"/>
    </ligand>
</feature>
<dbReference type="AlphaFoldDB" id="A0A1W2CRG0"/>
<evidence type="ECO:0000256" key="3">
    <source>
        <dbReference type="ARBA" id="ARBA00005161"/>
    </source>
</evidence>
<evidence type="ECO:0000313" key="13">
    <source>
        <dbReference type="EMBL" id="SMC87845.1"/>
    </source>
</evidence>
<feature type="binding site" evidence="11">
    <location>
        <position position="267"/>
    </location>
    <ligand>
        <name>FMN</name>
        <dbReference type="ChEBI" id="CHEBI:58210"/>
    </ligand>
</feature>
<dbReference type="RefSeq" id="WP_084410487.1">
    <property type="nucleotide sequence ID" value="NZ_FWXR01000011.1"/>
</dbReference>
<sequence>MSALYRLARPALFRLDPERAHDLSLAALRKGLVKGGKVPVDDRLRTKVAGIAFPNPIGLAAGYDKDAMVPDALLRLGFGFVEVGTLTPRPQDGNPKPRLFRLPEYQAVINRFGFNNCGHADAVERLALRQRKPGIVGVNIGANKDAADRVADYVEGVTRFAPLARYLTVNVSSPNTPGLRGLQAADELDRLLNHVVAARNGEAAVSASAKVPVFLKVAPDLTRSAIGEIAEVAKRRKIDGLIVSNTTLSREGVEAHDHGQETGGLSGRPLYDQSTMVLALFRKALGGDMPLIGVGGVFDATDAIGKIEAGADLVQIYSGLVYGGPGLPAAILRGLLAHIEAEEMGNVAALRDRRLDEIVERADLPA</sequence>
<dbReference type="NCBIfam" id="NF003645">
    <property type="entry name" value="PRK05286.1-2"/>
    <property type="match status" value="1"/>
</dbReference>
<accession>A0A1W2CRG0</accession>
<comment type="cofactor">
    <cofactor evidence="11">
        <name>FMN</name>
        <dbReference type="ChEBI" id="CHEBI:58210"/>
    </cofactor>
    <text evidence="11">Binds 1 FMN per subunit.</text>
</comment>
<protein>
    <recommendedName>
        <fullName evidence="11">Dihydroorotate dehydrogenase (quinone)</fullName>
        <ecNumber evidence="11">1.3.5.2</ecNumber>
    </recommendedName>
    <alternativeName>
        <fullName evidence="11">DHOdehase</fullName>
        <shortName evidence="11">DHOD</shortName>
        <shortName evidence="11">DHODase</shortName>
    </alternativeName>
    <alternativeName>
        <fullName evidence="11">Dihydroorotate oxidase</fullName>
    </alternativeName>
</protein>
<dbReference type="CDD" id="cd04738">
    <property type="entry name" value="DHOD_2_like"/>
    <property type="match status" value="1"/>
</dbReference>
<comment type="catalytic activity">
    <reaction evidence="10 11">
        <text>(S)-dihydroorotate + a quinone = orotate + a quinol</text>
        <dbReference type="Rhea" id="RHEA:30187"/>
        <dbReference type="ChEBI" id="CHEBI:24646"/>
        <dbReference type="ChEBI" id="CHEBI:30839"/>
        <dbReference type="ChEBI" id="CHEBI:30864"/>
        <dbReference type="ChEBI" id="CHEBI:132124"/>
        <dbReference type="EC" id="1.3.5.2"/>
    </reaction>
</comment>
<evidence type="ECO:0000256" key="9">
    <source>
        <dbReference type="ARBA" id="ARBA00023136"/>
    </source>
</evidence>
<evidence type="ECO:0000256" key="1">
    <source>
        <dbReference type="ARBA" id="ARBA00003125"/>
    </source>
</evidence>
<dbReference type="SUPFAM" id="SSF51395">
    <property type="entry name" value="FMN-linked oxidoreductases"/>
    <property type="match status" value="1"/>
</dbReference>
<feature type="binding site" evidence="11">
    <location>
        <position position="244"/>
    </location>
    <ligand>
        <name>FMN</name>
        <dbReference type="ChEBI" id="CHEBI:58210"/>
    </ligand>
</feature>
<keyword evidence="14" id="KW-1185">Reference proteome</keyword>
<dbReference type="PANTHER" id="PTHR48109">
    <property type="entry name" value="DIHYDROOROTATE DEHYDROGENASE (QUINONE), MITOCHONDRIAL-RELATED"/>
    <property type="match status" value="1"/>
</dbReference>
<keyword evidence="8 11" id="KW-0560">Oxidoreductase</keyword>
<dbReference type="InterPro" id="IPR050074">
    <property type="entry name" value="DHO_dehydrogenase"/>
</dbReference>
<feature type="binding site" evidence="11">
    <location>
        <position position="175"/>
    </location>
    <ligand>
        <name>substrate</name>
    </ligand>
</feature>
<dbReference type="UniPathway" id="UPA00070">
    <property type="reaction ID" value="UER00946"/>
</dbReference>
<feature type="binding site" evidence="11">
    <location>
        <position position="216"/>
    </location>
    <ligand>
        <name>FMN</name>
        <dbReference type="ChEBI" id="CHEBI:58210"/>
    </ligand>
</feature>
<comment type="function">
    <text evidence="1 11">Catalyzes the conversion of dihydroorotate to orotate with quinone as electron acceptor.</text>
</comment>
<comment type="similarity">
    <text evidence="4 11">Belongs to the dihydroorotate dehydrogenase family. Type 2 subfamily.</text>
</comment>
<dbReference type="OrthoDB" id="9802377at2"/>
<feature type="binding site" evidence="11">
    <location>
        <position position="65"/>
    </location>
    <ligand>
        <name>substrate</name>
    </ligand>
</feature>
<feature type="active site" description="Nucleophile" evidence="11">
    <location>
        <position position="173"/>
    </location>
</feature>
<feature type="domain" description="Dihydroorotate dehydrogenase catalytic" evidence="12">
    <location>
        <begin position="44"/>
        <end position="336"/>
    </location>
</feature>
<dbReference type="GO" id="GO:0006207">
    <property type="term" value="P:'de novo' pyrimidine nucleobase biosynthetic process"/>
    <property type="evidence" value="ECO:0007669"/>
    <property type="project" value="UniProtKB-UniRule"/>
</dbReference>
<dbReference type="EMBL" id="FWXR01000011">
    <property type="protein sequence ID" value="SMC87845.1"/>
    <property type="molecule type" value="Genomic_DNA"/>
</dbReference>
<dbReference type="Gene3D" id="3.20.20.70">
    <property type="entry name" value="Aldolase class I"/>
    <property type="match status" value="1"/>
</dbReference>
<dbReference type="Proteomes" id="UP000192656">
    <property type="component" value="Unassembled WGS sequence"/>
</dbReference>
<comment type="subcellular location">
    <subcellularLocation>
        <location evidence="11">Cell membrane</location>
        <topology evidence="11">Peripheral membrane protein</topology>
    </subcellularLocation>
    <subcellularLocation>
        <location evidence="2">Membrane</location>
    </subcellularLocation>
</comment>
<dbReference type="InterPro" id="IPR005719">
    <property type="entry name" value="Dihydroorotate_DH_2"/>
</dbReference>
<feature type="binding site" evidence="11">
    <location>
        <begin position="317"/>
        <end position="318"/>
    </location>
    <ligand>
        <name>FMN</name>
        <dbReference type="ChEBI" id="CHEBI:58210"/>
    </ligand>
</feature>